<organism evidence="2">
    <name type="scientific">marine sediment metagenome</name>
    <dbReference type="NCBI Taxonomy" id="412755"/>
    <lineage>
        <taxon>unclassified sequences</taxon>
        <taxon>metagenomes</taxon>
        <taxon>ecological metagenomes</taxon>
    </lineage>
</organism>
<protein>
    <submittedName>
        <fullName evidence="2">Uncharacterized protein</fullName>
    </submittedName>
</protein>
<dbReference type="EMBL" id="LAZR01020227">
    <property type="protein sequence ID" value="KKL89651.1"/>
    <property type="molecule type" value="Genomic_DNA"/>
</dbReference>
<name>A0A0F9GGD0_9ZZZZ</name>
<gene>
    <name evidence="2" type="ORF">LCGC14_1912540</name>
</gene>
<dbReference type="AlphaFoldDB" id="A0A0F9GGD0"/>
<evidence type="ECO:0000256" key="1">
    <source>
        <dbReference type="SAM" id="MobiDB-lite"/>
    </source>
</evidence>
<sequence>MKRKQREEQKRREQKRRGELGKPEEVRMACTNCGPFEDWEDNVWIPTGCGNGTTTEEEFKRENEVFACPSCGNWQTRGGKKLGHPVEVREKLSGEAWGPWQRA</sequence>
<comment type="caution">
    <text evidence="2">The sequence shown here is derived from an EMBL/GenBank/DDBJ whole genome shotgun (WGS) entry which is preliminary data.</text>
</comment>
<evidence type="ECO:0000313" key="2">
    <source>
        <dbReference type="EMBL" id="KKL89651.1"/>
    </source>
</evidence>
<proteinExistence type="predicted"/>
<reference evidence="2" key="1">
    <citation type="journal article" date="2015" name="Nature">
        <title>Complex archaea that bridge the gap between prokaryotes and eukaryotes.</title>
        <authorList>
            <person name="Spang A."/>
            <person name="Saw J.H."/>
            <person name="Jorgensen S.L."/>
            <person name="Zaremba-Niedzwiedzka K."/>
            <person name="Martijn J."/>
            <person name="Lind A.E."/>
            <person name="van Eijk R."/>
            <person name="Schleper C."/>
            <person name="Guy L."/>
            <person name="Ettema T.J."/>
        </authorList>
    </citation>
    <scope>NUCLEOTIDE SEQUENCE</scope>
</reference>
<accession>A0A0F9GGD0</accession>
<feature type="region of interest" description="Disordered" evidence="1">
    <location>
        <begin position="1"/>
        <end position="24"/>
    </location>
</feature>